<dbReference type="InterPro" id="IPR013520">
    <property type="entry name" value="Ribonucl_H"/>
</dbReference>
<dbReference type="AlphaFoldDB" id="A0A1H0GPT2"/>
<proteinExistence type="predicted"/>
<accession>A0A1H0GPT2</accession>
<keyword evidence="3" id="KW-1185">Reference proteome</keyword>
<dbReference type="SMART" id="SM00479">
    <property type="entry name" value="EXOIII"/>
    <property type="match status" value="1"/>
</dbReference>
<gene>
    <name evidence="2" type="ORF">SAMN05444142_102319</name>
</gene>
<dbReference type="SUPFAM" id="SSF53098">
    <property type="entry name" value="Ribonuclease H-like"/>
    <property type="match status" value="1"/>
</dbReference>
<dbReference type="OrthoDB" id="7362525at2"/>
<dbReference type="EMBL" id="FQZZ01000002">
    <property type="protein sequence ID" value="SHJ90251.1"/>
    <property type="molecule type" value="Genomic_DNA"/>
</dbReference>
<evidence type="ECO:0000259" key="1">
    <source>
        <dbReference type="SMART" id="SM00479"/>
    </source>
</evidence>
<dbReference type="GO" id="GO:0004527">
    <property type="term" value="F:exonuclease activity"/>
    <property type="evidence" value="ECO:0007669"/>
    <property type="project" value="UniProtKB-ARBA"/>
</dbReference>
<dbReference type="Gene3D" id="3.30.420.10">
    <property type="entry name" value="Ribonuclease H-like superfamily/Ribonuclease H"/>
    <property type="match status" value="1"/>
</dbReference>
<dbReference type="InterPro" id="IPR036397">
    <property type="entry name" value="RNaseH_sf"/>
</dbReference>
<organism evidence="2 3">
    <name type="scientific">Lutimaribacter pacificus</name>
    <dbReference type="NCBI Taxonomy" id="391948"/>
    <lineage>
        <taxon>Bacteria</taxon>
        <taxon>Pseudomonadati</taxon>
        <taxon>Pseudomonadota</taxon>
        <taxon>Alphaproteobacteria</taxon>
        <taxon>Rhodobacterales</taxon>
        <taxon>Roseobacteraceae</taxon>
        <taxon>Lutimaribacter</taxon>
    </lineage>
</organism>
<dbReference type="Proteomes" id="UP000324252">
    <property type="component" value="Unassembled WGS sequence"/>
</dbReference>
<feature type="domain" description="Exonuclease" evidence="1">
    <location>
        <begin position="3"/>
        <end position="196"/>
    </location>
</feature>
<reference evidence="2 3" key="1">
    <citation type="submission" date="2016-11" db="EMBL/GenBank/DDBJ databases">
        <authorList>
            <person name="Varghese N."/>
            <person name="Submissions S."/>
        </authorList>
    </citation>
    <scope>NUCLEOTIDE SEQUENCE [LARGE SCALE GENOMIC DNA]</scope>
    <source>
        <strain evidence="2 3">DSM 29620</strain>
    </source>
</reference>
<name>A0A1H0GPT2_9RHOB</name>
<dbReference type="GO" id="GO:0003676">
    <property type="term" value="F:nucleic acid binding"/>
    <property type="evidence" value="ECO:0007669"/>
    <property type="project" value="InterPro"/>
</dbReference>
<sequence>MKTAIVWDVEFLTDAGAPQRFWCGPDDPDPVLVQIGAVRLGLEGDFPILDRFERVVIPRDRAGAVWPLSPLFTRLTGIGDARIAAEGVELEPALGALADFAGQDTIWAWGNDEIFAVGISCYLAGVAPPIPATRFGNATRLLVRAGVPAEEVVTLRSNTLCGHFGVDDAGAQAHDALGDAQSVALVLQHFLRRGRLHPDDFRHDRPATA</sequence>
<dbReference type="InterPro" id="IPR012337">
    <property type="entry name" value="RNaseH-like_sf"/>
</dbReference>
<evidence type="ECO:0000313" key="2">
    <source>
        <dbReference type="EMBL" id="SHJ90251.1"/>
    </source>
</evidence>
<dbReference type="RefSeq" id="WP_149787984.1">
    <property type="nucleotide sequence ID" value="NZ_FNIO01000003.1"/>
</dbReference>
<evidence type="ECO:0000313" key="3">
    <source>
        <dbReference type="Proteomes" id="UP000324252"/>
    </source>
</evidence>
<protein>
    <recommendedName>
        <fullName evidence="1">Exonuclease domain-containing protein</fullName>
    </recommendedName>
</protein>
<dbReference type="GO" id="GO:0006259">
    <property type="term" value="P:DNA metabolic process"/>
    <property type="evidence" value="ECO:0007669"/>
    <property type="project" value="UniProtKB-ARBA"/>
</dbReference>